<reference evidence="8 9" key="1">
    <citation type="journal article" date="2008" name="Int. J. Syst. Evol. Microbiol.">
        <title>Tessaracoccus flavescens sp. nov., isolated from marine sediment.</title>
        <authorList>
            <person name="Lee D.W."/>
            <person name="Lee S.D."/>
        </authorList>
    </citation>
    <scope>NUCLEOTIDE SEQUENCE [LARGE SCALE GENOMIC DNA]</scope>
    <source>
        <strain evidence="8 9">T21</strain>
    </source>
</reference>
<evidence type="ECO:0000256" key="7">
    <source>
        <dbReference type="SAM" id="Phobius"/>
    </source>
</evidence>
<dbReference type="PANTHER" id="PTHR33567:SF3">
    <property type="entry name" value="CHROMATE ION TRANSPORTER (EUROFUNG)"/>
    <property type="match status" value="1"/>
</dbReference>
<evidence type="ECO:0000313" key="9">
    <source>
        <dbReference type="Proteomes" id="UP001244136"/>
    </source>
</evidence>
<evidence type="ECO:0000256" key="3">
    <source>
        <dbReference type="ARBA" id="ARBA00022475"/>
    </source>
</evidence>
<organism evidence="8 9">
    <name type="scientific">Tessaracoccus lacteus</name>
    <dbReference type="NCBI Taxonomy" id="3041766"/>
    <lineage>
        <taxon>Bacteria</taxon>
        <taxon>Bacillati</taxon>
        <taxon>Actinomycetota</taxon>
        <taxon>Actinomycetes</taxon>
        <taxon>Propionibacteriales</taxon>
        <taxon>Propionibacteriaceae</taxon>
        <taxon>Tessaracoccus</taxon>
    </lineage>
</organism>
<accession>A0ABY8PVC7</accession>
<proteinExistence type="inferred from homology"/>
<comment type="subcellular location">
    <subcellularLocation>
        <location evidence="1">Cell membrane</location>
        <topology evidence="1">Multi-pass membrane protein</topology>
    </subcellularLocation>
</comment>
<dbReference type="PANTHER" id="PTHR33567">
    <property type="entry name" value="CHROMATE ION TRANSPORTER (EUROFUNG)"/>
    <property type="match status" value="1"/>
</dbReference>
<keyword evidence="3" id="KW-1003">Cell membrane</keyword>
<keyword evidence="6 7" id="KW-0472">Membrane</keyword>
<sequence>MAKTLTPDARRATIAVGALTLVLLIPGGLAQVAAIIAAAIAGWAWPRPSIAPAQGADAFSARVPRTVAIGSLIVFALLLAILPILATVTGNGAVGLVDVFYRAGSLVFGGGHVVLPLLEAETVQTGLVGHDAFLAGYGAAQAVPGPADNSRQ</sequence>
<evidence type="ECO:0000313" key="8">
    <source>
        <dbReference type="EMBL" id="WGT46385.1"/>
    </source>
</evidence>
<comment type="similarity">
    <text evidence="2">Belongs to the chromate ion transporter (CHR) (TC 2.A.51) family.</text>
</comment>
<evidence type="ECO:0000256" key="4">
    <source>
        <dbReference type="ARBA" id="ARBA00022692"/>
    </source>
</evidence>
<name>A0ABY8PVC7_9ACTN</name>
<evidence type="ECO:0000256" key="5">
    <source>
        <dbReference type="ARBA" id="ARBA00022989"/>
    </source>
</evidence>
<keyword evidence="9" id="KW-1185">Reference proteome</keyword>
<evidence type="ECO:0000256" key="6">
    <source>
        <dbReference type="ARBA" id="ARBA00023136"/>
    </source>
</evidence>
<evidence type="ECO:0000256" key="1">
    <source>
        <dbReference type="ARBA" id="ARBA00004651"/>
    </source>
</evidence>
<gene>
    <name evidence="8" type="ORF">QH948_09490</name>
</gene>
<dbReference type="RefSeq" id="WP_281144185.1">
    <property type="nucleotide sequence ID" value="NZ_CP123967.1"/>
</dbReference>
<keyword evidence="5 7" id="KW-1133">Transmembrane helix</keyword>
<dbReference type="InterPro" id="IPR003370">
    <property type="entry name" value="Chromate_transpt"/>
</dbReference>
<feature type="transmembrane region" description="Helical" evidence="7">
    <location>
        <begin position="12"/>
        <end position="45"/>
    </location>
</feature>
<dbReference type="Pfam" id="PF02417">
    <property type="entry name" value="Chromate_transp"/>
    <property type="match status" value="1"/>
</dbReference>
<protein>
    <submittedName>
        <fullName evidence="8">Chromate transporter</fullName>
    </submittedName>
</protein>
<dbReference type="Proteomes" id="UP001244136">
    <property type="component" value="Chromosome"/>
</dbReference>
<keyword evidence="4 7" id="KW-0812">Transmembrane</keyword>
<dbReference type="EMBL" id="CP123967">
    <property type="protein sequence ID" value="WGT46385.1"/>
    <property type="molecule type" value="Genomic_DNA"/>
</dbReference>
<evidence type="ECO:0000256" key="2">
    <source>
        <dbReference type="ARBA" id="ARBA00005262"/>
    </source>
</evidence>
<feature type="transmembrane region" description="Helical" evidence="7">
    <location>
        <begin position="65"/>
        <end position="87"/>
    </location>
</feature>